<dbReference type="SUPFAM" id="SSF143422">
    <property type="entry name" value="Transposase IS200-like"/>
    <property type="match status" value="1"/>
</dbReference>
<reference evidence="6 7" key="1">
    <citation type="submission" date="2022-01" db="EMBL/GenBank/DDBJ databases">
        <title>Desulfofustis limnae sp. nov., a novel mesophilic sulfate-reducing bacterium isolated from marsh soil.</title>
        <authorList>
            <person name="Watanabe M."/>
            <person name="Takahashi A."/>
            <person name="Kojima H."/>
            <person name="Fukui M."/>
        </authorList>
    </citation>
    <scope>NUCLEOTIDE SEQUENCE [LARGE SCALE GENOMIC DNA]</scope>
    <source>
        <strain evidence="6 7">PPLL</strain>
    </source>
</reference>
<organism evidence="6 7">
    <name type="scientific">Desulfofustis limnaeus</name>
    <dbReference type="NCBI Taxonomy" id="2740163"/>
    <lineage>
        <taxon>Bacteria</taxon>
        <taxon>Pseudomonadati</taxon>
        <taxon>Thermodesulfobacteriota</taxon>
        <taxon>Desulfobulbia</taxon>
        <taxon>Desulfobulbales</taxon>
        <taxon>Desulfocapsaceae</taxon>
        <taxon>Desulfofustis</taxon>
    </lineage>
</organism>
<gene>
    <name evidence="2" type="ORF">DPPLL_02060</name>
    <name evidence="3" type="ORF">DPPLL_23230</name>
    <name evidence="4" type="ORF">DPPLL_23610</name>
    <name evidence="5" type="ORF">DPPLL_31950</name>
    <name evidence="6" type="ORF">DPPLL_35120</name>
</gene>
<dbReference type="Pfam" id="PF01797">
    <property type="entry name" value="Y1_Tnp"/>
    <property type="match status" value="1"/>
</dbReference>
<sequence>MTTYRHGSHTVFSIHLHVVWITKYRKKVLTESVALRVRDMIRETCQREGVDIIKGHVSKDHIHLFLSIPPQVTISRLVQKLKGKTSFKLMNEFPHLRKTFWGRHFWARGYFCCSSGNVTDEMIIEYIETQDASSDDNFKVEGDGEKSA</sequence>
<accession>A0ABN6MCB8</accession>
<evidence type="ECO:0000259" key="1">
    <source>
        <dbReference type="SMART" id="SM01321"/>
    </source>
</evidence>
<dbReference type="NCBIfam" id="NF033573">
    <property type="entry name" value="transpos_IS200"/>
    <property type="match status" value="1"/>
</dbReference>
<dbReference type="EMBL" id="AP025516">
    <property type="protein sequence ID" value="BDD87996.1"/>
    <property type="molecule type" value="Genomic_DNA"/>
</dbReference>
<protein>
    <submittedName>
        <fullName evidence="6">IS200/IS605 family transposase</fullName>
    </submittedName>
</protein>
<dbReference type="SMART" id="SM01321">
    <property type="entry name" value="Y1_Tnp"/>
    <property type="match status" value="1"/>
</dbReference>
<dbReference type="Gene3D" id="3.30.70.1290">
    <property type="entry name" value="Transposase IS200-like"/>
    <property type="match status" value="1"/>
</dbReference>
<evidence type="ECO:0000313" key="6">
    <source>
        <dbReference type="EMBL" id="BDD89147.1"/>
    </source>
</evidence>
<dbReference type="EMBL" id="AP025516">
    <property type="protein sequence ID" value="BDD89147.1"/>
    <property type="molecule type" value="Genomic_DNA"/>
</dbReference>
<name>A0ABN6MCB8_9BACT</name>
<proteinExistence type="predicted"/>
<dbReference type="EMBL" id="AP025516">
    <property type="protein sequence ID" value="BDD87958.1"/>
    <property type="molecule type" value="Genomic_DNA"/>
</dbReference>
<evidence type="ECO:0000313" key="5">
    <source>
        <dbReference type="EMBL" id="BDD88830.1"/>
    </source>
</evidence>
<dbReference type="RefSeq" id="WP_284151358.1">
    <property type="nucleotide sequence ID" value="NZ_AP025516.1"/>
</dbReference>
<dbReference type="InterPro" id="IPR036515">
    <property type="entry name" value="Transposase_17_sf"/>
</dbReference>
<keyword evidence="7" id="KW-1185">Reference proteome</keyword>
<dbReference type="EMBL" id="AP025516">
    <property type="protein sequence ID" value="BDD85841.1"/>
    <property type="molecule type" value="Genomic_DNA"/>
</dbReference>
<dbReference type="PANTHER" id="PTHR33360:SF2">
    <property type="entry name" value="TRANSPOSASE FOR INSERTION SEQUENCE ELEMENT IS200"/>
    <property type="match status" value="1"/>
</dbReference>
<evidence type="ECO:0000313" key="7">
    <source>
        <dbReference type="Proteomes" id="UP000830055"/>
    </source>
</evidence>
<dbReference type="Proteomes" id="UP000830055">
    <property type="component" value="Chromosome"/>
</dbReference>
<dbReference type="InterPro" id="IPR002686">
    <property type="entry name" value="Transposase_17"/>
</dbReference>
<evidence type="ECO:0000313" key="2">
    <source>
        <dbReference type="EMBL" id="BDD85841.1"/>
    </source>
</evidence>
<dbReference type="PANTHER" id="PTHR33360">
    <property type="entry name" value="TRANSPOSASE FOR INSERTION SEQUENCE ELEMENT IS200"/>
    <property type="match status" value="1"/>
</dbReference>
<evidence type="ECO:0000313" key="4">
    <source>
        <dbReference type="EMBL" id="BDD87996.1"/>
    </source>
</evidence>
<feature type="domain" description="Transposase IS200-like" evidence="1">
    <location>
        <begin position="11"/>
        <end position="130"/>
    </location>
</feature>
<dbReference type="EMBL" id="AP025516">
    <property type="protein sequence ID" value="BDD88830.1"/>
    <property type="molecule type" value="Genomic_DNA"/>
</dbReference>
<evidence type="ECO:0000313" key="3">
    <source>
        <dbReference type="EMBL" id="BDD87958.1"/>
    </source>
</evidence>